<sequence>MRRTSPQKIVDAALKTLTAEDVRKSIGLPFVPSLEDWTGEDASDEEPLIVEEPLELLKSGRYHHVPVIVGFNSHEAMLFMRRLRKDPNLLQTIDGDFERLIPLNLHVNRESDEGREFAARMKRFYMGDKRVSNETIQEMMNLMSDVMFLHGISDYARLHASHNGLNSTWVYRFAYDGALGIYKRILGIDWPGACHGDELGYLFHFGVLNLRLDNTSPELQVMHKMTRMWTNFAKYGTSRLGSVRGDLILGTAEN</sequence>
<keyword evidence="4" id="KW-1185">Reference proteome</keyword>
<dbReference type="Gene3D" id="3.40.50.1820">
    <property type="entry name" value="alpha/beta hydrolase"/>
    <property type="match status" value="1"/>
</dbReference>
<dbReference type="SUPFAM" id="SSF53474">
    <property type="entry name" value="alpha/beta-Hydrolases"/>
    <property type="match status" value="1"/>
</dbReference>
<keyword evidence="1" id="KW-0325">Glycoprotein</keyword>
<dbReference type="InterPro" id="IPR002018">
    <property type="entry name" value="CarbesteraseB"/>
</dbReference>
<evidence type="ECO:0000313" key="4">
    <source>
        <dbReference type="Proteomes" id="UP000075901"/>
    </source>
</evidence>
<accession>A0A182SNX3</accession>
<proteinExistence type="predicted"/>
<evidence type="ECO:0000313" key="3">
    <source>
        <dbReference type="EnsemblMetazoa" id="AMAM010507-PA"/>
    </source>
</evidence>
<evidence type="ECO:0000259" key="2">
    <source>
        <dbReference type="Pfam" id="PF00135"/>
    </source>
</evidence>
<feature type="domain" description="Carboxylesterase type B" evidence="2">
    <location>
        <begin position="1"/>
        <end position="237"/>
    </location>
</feature>
<dbReference type="EnsemblMetazoa" id="AMAM010507-RA">
    <property type="protein sequence ID" value="AMAM010507-PA"/>
    <property type="gene ID" value="AMAM010507"/>
</dbReference>
<organism evidence="3 4">
    <name type="scientific">Anopheles maculatus</name>
    <dbReference type="NCBI Taxonomy" id="74869"/>
    <lineage>
        <taxon>Eukaryota</taxon>
        <taxon>Metazoa</taxon>
        <taxon>Ecdysozoa</taxon>
        <taxon>Arthropoda</taxon>
        <taxon>Hexapoda</taxon>
        <taxon>Insecta</taxon>
        <taxon>Pterygota</taxon>
        <taxon>Neoptera</taxon>
        <taxon>Endopterygota</taxon>
        <taxon>Diptera</taxon>
        <taxon>Nematocera</taxon>
        <taxon>Culicoidea</taxon>
        <taxon>Culicidae</taxon>
        <taxon>Anophelinae</taxon>
        <taxon>Anopheles</taxon>
        <taxon>Anopheles maculatus group</taxon>
    </lineage>
</organism>
<dbReference type="PANTHER" id="PTHR11559">
    <property type="entry name" value="CARBOXYLESTERASE"/>
    <property type="match status" value="1"/>
</dbReference>
<dbReference type="Pfam" id="PF00135">
    <property type="entry name" value="COesterase"/>
    <property type="match status" value="1"/>
</dbReference>
<name>A0A182SNX3_9DIPT</name>
<protein>
    <submittedName>
        <fullName evidence="3">COesterase domain-containing protein</fullName>
    </submittedName>
</protein>
<dbReference type="InterPro" id="IPR029058">
    <property type="entry name" value="AB_hydrolase_fold"/>
</dbReference>
<reference evidence="4" key="1">
    <citation type="submission" date="2013-09" db="EMBL/GenBank/DDBJ databases">
        <title>The Genome Sequence of Anopheles maculatus species B.</title>
        <authorList>
            <consortium name="The Broad Institute Genomics Platform"/>
            <person name="Neafsey D.E."/>
            <person name="Besansky N."/>
            <person name="Howell P."/>
            <person name="Walton C."/>
            <person name="Young S.K."/>
            <person name="Zeng Q."/>
            <person name="Gargeya S."/>
            <person name="Fitzgerald M."/>
            <person name="Haas B."/>
            <person name="Abouelleil A."/>
            <person name="Allen A.W."/>
            <person name="Alvarado L."/>
            <person name="Arachchi H.M."/>
            <person name="Berlin A.M."/>
            <person name="Chapman S.B."/>
            <person name="Gainer-Dewar J."/>
            <person name="Goldberg J."/>
            <person name="Griggs A."/>
            <person name="Gujja S."/>
            <person name="Hansen M."/>
            <person name="Howarth C."/>
            <person name="Imamovic A."/>
            <person name="Ireland A."/>
            <person name="Larimer J."/>
            <person name="McCowan C."/>
            <person name="Murphy C."/>
            <person name="Pearson M."/>
            <person name="Poon T.W."/>
            <person name="Priest M."/>
            <person name="Roberts A."/>
            <person name="Saif S."/>
            <person name="Shea T."/>
            <person name="Sisk P."/>
            <person name="Sykes S."/>
            <person name="Wortman J."/>
            <person name="Nusbaum C."/>
            <person name="Birren B."/>
        </authorList>
    </citation>
    <scope>NUCLEOTIDE SEQUENCE [LARGE SCALE GENOMIC DNA]</scope>
    <source>
        <strain evidence="4">maculatus3</strain>
    </source>
</reference>
<dbReference type="VEuPathDB" id="VectorBase:AMAM010507"/>
<dbReference type="AlphaFoldDB" id="A0A182SNX3"/>
<evidence type="ECO:0000256" key="1">
    <source>
        <dbReference type="ARBA" id="ARBA00023180"/>
    </source>
</evidence>
<dbReference type="Proteomes" id="UP000075901">
    <property type="component" value="Unassembled WGS sequence"/>
</dbReference>
<dbReference type="InterPro" id="IPR050309">
    <property type="entry name" value="Type-B_Carboxylest/Lipase"/>
</dbReference>
<reference evidence="3" key="2">
    <citation type="submission" date="2020-05" db="UniProtKB">
        <authorList>
            <consortium name="EnsemblMetazoa"/>
        </authorList>
    </citation>
    <scope>IDENTIFICATION</scope>
    <source>
        <strain evidence="3">maculatus3</strain>
    </source>
</reference>